<dbReference type="Proteomes" id="UP000441797">
    <property type="component" value="Unassembled WGS sequence"/>
</dbReference>
<dbReference type="InterPro" id="IPR051252">
    <property type="entry name" value="IS1_transposase_InsA"/>
</dbReference>
<gene>
    <name evidence="8" type="ORF">BWI75_22410</name>
</gene>
<evidence type="ECO:0000256" key="5">
    <source>
        <dbReference type="SAM" id="MobiDB-lite"/>
    </source>
</evidence>
<sequence>MTVWLPVECPHCHSTEVVKHGKSVVGKQRYRCQNANCPYRTFVLTQTYPGRTREVKQQIVEMTLNGSGVRDIARVLRISPTTVIQELKKTRSPRASESEALTAAKT</sequence>
<evidence type="ECO:0000256" key="2">
    <source>
        <dbReference type="ARBA" id="ARBA00006212"/>
    </source>
</evidence>
<dbReference type="RefSeq" id="WP_105222186.1">
    <property type="nucleotide sequence ID" value="NZ_CAWNSU010000002.1"/>
</dbReference>
<evidence type="ECO:0000259" key="6">
    <source>
        <dbReference type="Pfam" id="PF03811"/>
    </source>
</evidence>
<dbReference type="EMBL" id="NAPY01000055">
    <property type="protein sequence ID" value="MUL38981.1"/>
    <property type="molecule type" value="Genomic_DNA"/>
</dbReference>
<accession>A0A6N8G1A2</accession>
<dbReference type="PANTHER" id="PTHR47923:SF1">
    <property type="entry name" value="INSERTION ELEMENT IS1 1 PROTEIN INSA-RELATED"/>
    <property type="match status" value="1"/>
</dbReference>
<dbReference type="InterPro" id="IPR024431">
    <property type="entry name" value="InsA_HTH_dom"/>
</dbReference>
<name>A0A6N8G1A2_9CHRO</name>
<dbReference type="PANTHER" id="PTHR47923">
    <property type="entry name" value="INSERTION ELEMENT IS1 1 PROTEIN INSA-RELATED"/>
    <property type="match status" value="1"/>
</dbReference>
<evidence type="ECO:0000256" key="3">
    <source>
        <dbReference type="ARBA" id="ARBA00022578"/>
    </source>
</evidence>
<dbReference type="InterPro" id="IPR009057">
    <property type="entry name" value="Homeodomain-like_sf"/>
</dbReference>
<keyword evidence="3" id="KW-0815">Transposition</keyword>
<dbReference type="OrthoDB" id="528683at2"/>
<evidence type="ECO:0000313" key="9">
    <source>
        <dbReference type="Proteomes" id="UP000441797"/>
    </source>
</evidence>
<dbReference type="Pfam" id="PF12759">
    <property type="entry name" value="HTH_Tnp_IS1"/>
    <property type="match status" value="1"/>
</dbReference>
<evidence type="ECO:0000259" key="7">
    <source>
        <dbReference type="Pfam" id="PF12759"/>
    </source>
</evidence>
<comment type="caution">
    <text evidence="8">The sequence shown here is derived from an EMBL/GenBank/DDBJ whole genome shotgun (WGS) entry which is preliminary data.</text>
</comment>
<keyword evidence="9" id="KW-1185">Reference proteome</keyword>
<feature type="domain" description="Insertion element IS1 protein InsA helix-turn-helix" evidence="7">
    <location>
        <begin position="47"/>
        <end position="91"/>
    </location>
</feature>
<evidence type="ECO:0000256" key="1">
    <source>
        <dbReference type="ARBA" id="ARBA00004091"/>
    </source>
</evidence>
<evidence type="ECO:0000256" key="4">
    <source>
        <dbReference type="ARBA" id="ARBA00023172"/>
    </source>
</evidence>
<comment type="similarity">
    <text evidence="2">Belongs to the IS1 elements InsA family.</text>
</comment>
<evidence type="ECO:0000313" key="8">
    <source>
        <dbReference type="EMBL" id="MUL38981.1"/>
    </source>
</evidence>
<evidence type="ECO:0008006" key="10">
    <source>
        <dbReference type="Google" id="ProtNLM"/>
    </source>
</evidence>
<dbReference type="AlphaFoldDB" id="A0A6N8G1A2"/>
<feature type="domain" description="InsA N-terminal zinc ribbon" evidence="6">
    <location>
        <begin position="7"/>
        <end position="34"/>
    </location>
</feature>
<organism evidence="8 9">
    <name type="scientific">Gloeocapsopsis dulcis AAB1 = 1H9</name>
    <dbReference type="NCBI Taxonomy" id="1433147"/>
    <lineage>
        <taxon>Bacteria</taxon>
        <taxon>Bacillati</taxon>
        <taxon>Cyanobacteriota</taxon>
        <taxon>Cyanophyceae</taxon>
        <taxon>Oscillatoriophycideae</taxon>
        <taxon>Chroococcales</taxon>
        <taxon>Chroococcaceae</taxon>
        <taxon>Gloeocapsopsis</taxon>
        <taxon>Gloeocapsopsis dulcis</taxon>
    </lineage>
</organism>
<keyword evidence="4" id="KW-0233">DNA recombination</keyword>
<dbReference type="InterPro" id="IPR003220">
    <property type="entry name" value="InsA_N_dom_Znf"/>
</dbReference>
<feature type="compositionally biased region" description="Basic and acidic residues" evidence="5">
    <location>
        <begin position="87"/>
        <end position="97"/>
    </location>
</feature>
<dbReference type="SUPFAM" id="SSF46689">
    <property type="entry name" value="Homeodomain-like"/>
    <property type="match status" value="1"/>
</dbReference>
<reference evidence="8 9" key="1">
    <citation type="journal article" date="2019" name="Front. Microbiol.">
        <title>Genomic Features for Desiccation Tolerance and Sugar Biosynthesis in the Extremophile Gloeocapsopsis sp. UTEX B3054.</title>
        <authorList>
            <person name="Urrejola C."/>
            <person name="Alcorta J."/>
            <person name="Salas L."/>
            <person name="Vasquez M."/>
            <person name="Polz M.F."/>
            <person name="Vicuna R."/>
            <person name="Diez B."/>
        </authorList>
    </citation>
    <scope>NUCLEOTIDE SEQUENCE [LARGE SCALE GENOMIC DNA]</scope>
    <source>
        <strain evidence="8 9">1H9</strain>
    </source>
</reference>
<protein>
    <recommendedName>
        <fullName evidence="10">Transposase</fullName>
    </recommendedName>
</protein>
<dbReference type="GO" id="GO:0006313">
    <property type="term" value="P:DNA transposition"/>
    <property type="evidence" value="ECO:0007669"/>
    <property type="project" value="InterPro"/>
</dbReference>
<feature type="region of interest" description="Disordered" evidence="5">
    <location>
        <begin position="87"/>
        <end position="106"/>
    </location>
</feature>
<dbReference type="Pfam" id="PF03811">
    <property type="entry name" value="Zn_ribbon_InsA"/>
    <property type="match status" value="1"/>
</dbReference>
<comment type="function">
    <text evidence="1">Absolutely required for transposition of IS1.</text>
</comment>
<proteinExistence type="inferred from homology"/>